<dbReference type="SUPFAM" id="SSF52540">
    <property type="entry name" value="P-loop containing nucleoside triphosphate hydrolases"/>
    <property type="match status" value="1"/>
</dbReference>
<feature type="domain" description="DNA helicase Pif1-like 2B" evidence="4">
    <location>
        <begin position="502"/>
        <end position="543"/>
    </location>
</feature>
<comment type="catalytic activity">
    <reaction evidence="1">
        <text>ATP + H2O = ADP + phosphate + H(+)</text>
        <dbReference type="Rhea" id="RHEA:13065"/>
        <dbReference type="ChEBI" id="CHEBI:15377"/>
        <dbReference type="ChEBI" id="CHEBI:15378"/>
        <dbReference type="ChEBI" id="CHEBI:30616"/>
        <dbReference type="ChEBI" id="CHEBI:43474"/>
        <dbReference type="ChEBI" id="CHEBI:456216"/>
        <dbReference type="EC" id="5.6.2.3"/>
    </reaction>
</comment>
<dbReference type="GO" id="GO:0006281">
    <property type="term" value="P:DNA repair"/>
    <property type="evidence" value="ECO:0007669"/>
    <property type="project" value="UniProtKB-KW"/>
</dbReference>
<name>A0A0L8FZZ3_OCTBM</name>
<accession>A0A0L8FZZ3</accession>
<evidence type="ECO:0000313" key="5">
    <source>
        <dbReference type="EMBL" id="KOF70238.1"/>
    </source>
</evidence>
<evidence type="ECO:0000259" key="4">
    <source>
        <dbReference type="Pfam" id="PF21530"/>
    </source>
</evidence>
<comment type="similarity">
    <text evidence="1">Belongs to the helicase family.</text>
</comment>
<keyword evidence="1" id="KW-0378">Hydrolase</keyword>
<keyword evidence="1" id="KW-0547">Nucleotide-binding</keyword>
<keyword evidence="1" id="KW-0227">DNA damage</keyword>
<evidence type="ECO:0000259" key="3">
    <source>
        <dbReference type="Pfam" id="PF14214"/>
    </source>
</evidence>
<dbReference type="PANTHER" id="PTHR10492">
    <property type="match status" value="1"/>
</dbReference>
<dbReference type="EMBL" id="KQ424914">
    <property type="protein sequence ID" value="KOF70238.1"/>
    <property type="molecule type" value="Genomic_DNA"/>
</dbReference>
<dbReference type="PANTHER" id="PTHR10492:SF57">
    <property type="entry name" value="ATP-DEPENDENT DNA HELICASE"/>
    <property type="match status" value="1"/>
</dbReference>
<dbReference type="OrthoDB" id="6128111at2759"/>
<keyword evidence="1" id="KW-0347">Helicase</keyword>
<dbReference type="AlphaFoldDB" id="A0A0L8FZZ3"/>
<evidence type="ECO:0000256" key="1">
    <source>
        <dbReference type="RuleBase" id="RU363044"/>
    </source>
</evidence>
<dbReference type="InterPro" id="IPR010285">
    <property type="entry name" value="DNA_helicase_pif1-like_DEAD"/>
</dbReference>
<dbReference type="Pfam" id="PF21530">
    <property type="entry name" value="Pif1_2B_dom"/>
    <property type="match status" value="1"/>
</dbReference>
<feature type="non-terminal residue" evidence="5">
    <location>
        <position position="1"/>
    </location>
</feature>
<dbReference type="GO" id="GO:0005524">
    <property type="term" value="F:ATP binding"/>
    <property type="evidence" value="ECO:0007669"/>
    <property type="project" value="UniProtKB-KW"/>
</dbReference>
<dbReference type="GO" id="GO:0016887">
    <property type="term" value="F:ATP hydrolysis activity"/>
    <property type="evidence" value="ECO:0007669"/>
    <property type="project" value="RHEA"/>
</dbReference>
<proteinExistence type="inferred from homology"/>
<keyword evidence="1" id="KW-0234">DNA repair</keyword>
<gene>
    <name evidence="5" type="ORF">OCBIM_22003252mg</name>
</gene>
<dbReference type="Pfam" id="PF05970">
    <property type="entry name" value="PIF1"/>
    <property type="match status" value="1"/>
</dbReference>
<dbReference type="GO" id="GO:0000723">
    <property type="term" value="P:telomere maintenance"/>
    <property type="evidence" value="ECO:0007669"/>
    <property type="project" value="InterPro"/>
</dbReference>
<reference evidence="5" key="1">
    <citation type="submission" date="2015-07" db="EMBL/GenBank/DDBJ databases">
        <title>MeaNS - Measles Nucleotide Surveillance Program.</title>
        <authorList>
            <person name="Tran T."/>
            <person name="Druce J."/>
        </authorList>
    </citation>
    <scope>NUCLEOTIDE SEQUENCE</scope>
    <source>
        <strain evidence="5">UCB-OBI-ISO-001</strain>
        <tissue evidence="5">Gonad</tissue>
    </source>
</reference>
<evidence type="ECO:0000259" key="2">
    <source>
        <dbReference type="Pfam" id="PF05970"/>
    </source>
</evidence>
<dbReference type="InterPro" id="IPR049163">
    <property type="entry name" value="Pif1-like_2B_dom"/>
</dbReference>
<organism evidence="5">
    <name type="scientific">Octopus bimaculoides</name>
    <name type="common">California two-spotted octopus</name>
    <dbReference type="NCBI Taxonomy" id="37653"/>
    <lineage>
        <taxon>Eukaryota</taxon>
        <taxon>Metazoa</taxon>
        <taxon>Spiralia</taxon>
        <taxon>Lophotrochozoa</taxon>
        <taxon>Mollusca</taxon>
        <taxon>Cephalopoda</taxon>
        <taxon>Coleoidea</taxon>
        <taxon>Octopodiformes</taxon>
        <taxon>Octopoda</taxon>
        <taxon>Incirrata</taxon>
        <taxon>Octopodidae</taxon>
        <taxon>Octopus</taxon>
    </lineage>
</organism>
<feature type="domain" description="Helitron helicase-like" evidence="3">
    <location>
        <begin position="91"/>
        <end position="263"/>
    </location>
</feature>
<dbReference type="InterPro" id="IPR027417">
    <property type="entry name" value="P-loop_NTPase"/>
</dbReference>
<feature type="domain" description="DNA helicase Pif1-like DEAD-box helicase" evidence="2">
    <location>
        <begin position="309"/>
        <end position="408"/>
    </location>
</feature>
<protein>
    <recommendedName>
        <fullName evidence="1">ATP-dependent DNA helicase</fullName>
        <ecNumber evidence="1">5.6.2.3</ecNumber>
    </recommendedName>
</protein>
<dbReference type="GO" id="GO:0043139">
    <property type="term" value="F:5'-3' DNA helicase activity"/>
    <property type="evidence" value="ECO:0007669"/>
    <property type="project" value="UniProtKB-EC"/>
</dbReference>
<dbReference type="InterPro" id="IPR025476">
    <property type="entry name" value="Helitron_helicase-like"/>
</dbReference>
<keyword evidence="1" id="KW-0233">DNA recombination</keyword>
<dbReference type="EC" id="5.6.2.3" evidence="1"/>
<sequence>PFGEHARRYNAPLCNEVAVLLHGEQHNKRDIVIHSRDSGLQRITETHCSYDALQYPILVPYREDGYHFGIPQRKPNEPTAATSRTVSCMDFYSYRFMTRPNDFSTLHRSRELFHQFAVDMAAKMESERLCFIRLNQKKLRSDSYIHLRDGISNDADPKNIGKMCILPSTYTGGPQYMHERTHDAMTFVRHYGRSDLFITFTCNPKWVEVTRELLPHQQYCHRHDLIDRVFKQKLTRLIDLIKKGQVFGPVKCHMYTVEWQKRGGVAAFGLPQPDVLPETLDIEYVQEINYDIEEMAAFVSDNEHKLNEDQKTAFESIISSTHSEILQDEVTMSHKGAFEALDRLLQDLRHNSRLMGGLTVLLAGDFRQTLPDIPKGMRADEVNACIKFSYIWSKVRKLKLTTNMRVQLMNIGNGAVIVEQDGKISLPFGNLVSNIHELLARVFPNLNTQFKDHCWLRKRAILVPKNVAVDNHPLEQLPGDRQAYKSINSVLHTNDAVHYPVEFLNSLAPSGLSLHELHLKAGAPVMLLRNLNPPKLCNGTKLIKKLMQTVLEATLLTRKESGEDVFIPKIPLIPSDTQIDFKRLQFPLRLSFAMSNNSVLYVGCSRVGNPENLFIYAPNGKTKNIVYHEALQH</sequence>
<dbReference type="Pfam" id="PF14214">
    <property type="entry name" value="Helitron_like_N"/>
    <property type="match status" value="1"/>
</dbReference>
<comment type="cofactor">
    <cofactor evidence="1">
        <name>Mg(2+)</name>
        <dbReference type="ChEBI" id="CHEBI:18420"/>
    </cofactor>
</comment>
<keyword evidence="1" id="KW-0067">ATP-binding</keyword>
<dbReference type="GO" id="GO:0006310">
    <property type="term" value="P:DNA recombination"/>
    <property type="evidence" value="ECO:0007669"/>
    <property type="project" value="UniProtKB-KW"/>
</dbReference>